<dbReference type="AlphaFoldDB" id="A0A0F9E177"/>
<proteinExistence type="predicted"/>
<sequence>MRNPKQVDSNLYDCRPQTGSCPIGCSQCFYNRPGAFYNDIHKPNMPDPIDVGNGIVRMNCGHDSNLERGLVIASAGQYRNFFFNTSIENYNFPGPVVLTINCCEEEPKRAIMPPTTIPPNLMFVRIRASASNLGDVHRLVTDWSLSDVPIVITFMAYYDEDVFEGVVKHRHPFYAGIKEYVYKTRHINKYWCPTKEMKIGTMKSLGIEHNRLLTMCGTFDSNYCKDCKNCESYYWITKRRLDAIDAIANANKGD</sequence>
<dbReference type="EMBL" id="LAZR01039091">
    <property type="protein sequence ID" value="KKL17863.1"/>
    <property type="molecule type" value="Genomic_DNA"/>
</dbReference>
<reference evidence="1" key="1">
    <citation type="journal article" date="2015" name="Nature">
        <title>Complex archaea that bridge the gap between prokaryotes and eukaryotes.</title>
        <authorList>
            <person name="Spang A."/>
            <person name="Saw J.H."/>
            <person name="Jorgensen S.L."/>
            <person name="Zaremba-Niedzwiedzka K."/>
            <person name="Martijn J."/>
            <person name="Lind A.E."/>
            <person name="van Eijk R."/>
            <person name="Schleper C."/>
            <person name="Guy L."/>
            <person name="Ettema T.J."/>
        </authorList>
    </citation>
    <scope>NUCLEOTIDE SEQUENCE</scope>
</reference>
<protein>
    <submittedName>
        <fullName evidence="1">Uncharacterized protein</fullName>
    </submittedName>
</protein>
<comment type="caution">
    <text evidence="1">The sequence shown here is derived from an EMBL/GenBank/DDBJ whole genome shotgun (WGS) entry which is preliminary data.</text>
</comment>
<gene>
    <name evidence="1" type="ORF">LCGC14_2481270</name>
</gene>
<name>A0A0F9E177_9ZZZZ</name>
<accession>A0A0F9E177</accession>
<evidence type="ECO:0000313" key="1">
    <source>
        <dbReference type="EMBL" id="KKL17863.1"/>
    </source>
</evidence>
<organism evidence="1">
    <name type="scientific">marine sediment metagenome</name>
    <dbReference type="NCBI Taxonomy" id="412755"/>
    <lineage>
        <taxon>unclassified sequences</taxon>
        <taxon>metagenomes</taxon>
        <taxon>ecological metagenomes</taxon>
    </lineage>
</organism>